<name>Q2G945_NOVAD</name>
<dbReference type="STRING" id="279238.Saro_1183"/>
<protein>
    <submittedName>
        <fullName evidence="1">Uncharacterized protein</fullName>
    </submittedName>
</protein>
<keyword evidence="2" id="KW-1185">Reference proteome</keyword>
<dbReference type="Proteomes" id="UP000009134">
    <property type="component" value="Chromosome"/>
</dbReference>
<accession>Q2G945</accession>
<organism evidence="1 2">
    <name type="scientific">Novosphingobium aromaticivorans (strain ATCC 700278 / DSM 12444 / CCUG 56034 / CIP 105152 / NBRC 16084 / F199)</name>
    <dbReference type="NCBI Taxonomy" id="279238"/>
    <lineage>
        <taxon>Bacteria</taxon>
        <taxon>Pseudomonadati</taxon>
        <taxon>Pseudomonadota</taxon>
        <taxon>Alphaproteobacteria</taxon>
        <taxon>Sphingomonadales</taxon>
        <taxon>Sphingomonadaceae</taxon>
        <taxon>Novosphingobium</taxon>
    </lineage>
</organism>
<proteinExistence type="predicted"/>
<dbReference type="HOGENOM" id="CLU_161993_0_0_5"/>
<evidence type="ECO:0000313" key="1">
    <source>
        <dbReference type="EMBL" id="ABD25628.1"/>
    </source>
</evidence>
<dbReference type="RefSeq" id="WP_011444842.1">
    <property type="nucleotide sequence ID" value="NC_007794.1"/>
</dbReference>
<reference evidence="2" key="1">
    <citation type="submission" date="2006-01" db="EMBL/GenBank/DDBJ databases">
        <title>Complete sequence of Novosphingobium aromaticivorans DSM 12444.</title>
        <authorList>
            <consortium name="US DOE Joint Genome Institute"/>
            <person name="Copeland A."/>
            <person name="Lucas S."/>
            <person name="Lapidus A."/>
            <person name="Barry K."/>
            <person name="Detter J.C."/>
            <person name="Glavina T."/>
            <person name="Hammon N."/>
            <person name="Israni S."/>
            <person name="Pitluck S."/>
            <person name="Chain P."/>
            <person name="Malfatti S."/>
            <person name="Shin M."/>
            <person name="Vergez L."/>
            <person name="Schmutz J."/>
            <person name="Larimer F."/>
            <person name="Land M."/>
            <person name="Kyrpides N."/>
            <person name="Ivanova N."/>
            <person name="Fredrickson J."/>
            <person name="Balkwill D."/>
            <person name="Romine M.F."/>
            <person name="Richardson P."/>
        </authorList>
    </citation>
    <scope>NUCLEOTIDE SEQUENCE [LARGE SCALE GENOMIC DNA]</scope>
    <source>
        <strain evidence="2">ATCC 700278 / DSM 12444 / CCUG 56034 / CIP 105152 / NBRC 16084 / F199</strain>
    </source>
</reference>
<evidence type="ECO:0000313" key="2">
    <source>
        <dbReference type="Proteomes" id="UP000009134"/>
    </source>
</evidence>
<dbReference type="KEGG" id="nar:Saro_1183"/>
<sequence length="103" mass="11417">MVRFAPRYGIISPCLARPVQARHLRATNDNAGARTGSRHEDDAALDTALRLFAAHGFSAAERARDAVLIAQVSEDAARAEFWLDVCRTLDRRMARDVVMRHGS</sequence>
<dbReference type="EMBL" id="CP000248">
    <property type="protein sequence ID" value="ABD25628.1"/>
    <property type="molecule type" value="Genomic_DNA"/>
</dbReference>
<gene>
    <name evidence="1" type="ordered locus">Saro_1183</name>
</gene>
<dbReference type="AlphaFoldDB" id="Q2G945"/>